<organism evidence="4">
    <name type="scientific">Pseudomonas fluorescens</name>
    <dbReference type="NCBI Taxonomy" id="294"/>
    <lineage>
        <taxon>Bacteria</taxon>
        <taxon>Pseudomonadati</taxon>
        <taxon>Pseudomonadota</taxon>
        <taxon>Gammaproteobacteria</taxon>
        <taxon>Pseudomonadales</taxon>
        <taxon>Pseudomonadaceae</taxon>
        <taxon>Pseudomonas</taxon>
    </lineage>
</organism>
<reference evidence="4" key="1">
    <citation type="submission" date="2019-09" db="EMBL/GenBank/DDBJ databases">
        <authorList>
            <person name="Chandra G."/>
            <person name="Truman W A."/>
        </authorList>
    </citation>
    <scope>NUCLEOTIDE SEQUENCE</scope>
    <source>
        <strain evidence="4">PS683</strain>
    </source>
</reference>
<sequence length="1543" mass="173050">MTDSSSPDSRTAQTTNALITQLTTGPSMREVAAKTLRPALKALYPQLDIDPDLAIVVSPSWRVVEGQVTPGAPRYEHLSSVLALQANADTPVVYIDGEHYLTYRNTNSGPDIHLPVRIDDIARMINEFAPLLFIALQEQQLDYWNHTADPTGPRWKTFANTLRGAWGLQGNDWDEHEQAIARLVFQYPDYALRLPNDKYRTRTYLIDVDVNRDNRIKHLGYASYSVLIGTHEKRAIILAYSIATGHKRFDNLQNLGETLNRHAVTVQGHPLHWRLFEPEGDFFEFQACMLISQQIDALTEIDFSERTPPSADDPEQQDLTLEFNQISVANQSKLQLIRDVMPDWLKSASFTDGSLYSRYLLDLAMLNDSQANKTYLDGIAPIRDYALQALQEAMLKDHPRSTNLNVQNIRVTITSQVVLGLFTAPGLVDTQTFALVDMALENLIALPLGNKTVYYENGGDVPEWMTADYLESLITQVDVGKHYPALIKRTLLDKPTESLRRQTLYANQLRLQLPLLALQYKILNQFGVDELGYRYVCALMKTDPDQRRVDGQAIVIRPLAFIPSRRLTQTADTVANMFVIGPQDAQAGPCLLYRPLSNMPLLQFASHTNLFYAIKQDTSLRQAVLAWLPDSSRFSYAQFVFPGSLSSPWVLSKLLIEPLTAVVMSGPIALGDGAVGGDYMAALFKSNANALVTLADQQSVSNAEGRWESFKQAGWLVFNAALPFLGKTVGTAAWIRQLVDDLEQAIEANERGDVEAKWSAVTDIILNLGMALALHVADRHKPPVARPARKPPVDEEKTTPPTPARAPTIIQKPDIEIAQLPIGHEPSLHTVGTLTRNPPSLKKTLDSFSVAKPEGLGAQHAQAGAYQHLYPLQEHWYAPVAQQWFEVVVDENDAVIIVDPKQPTRLGPVLINNRLGQWFIDTRLRLRGGGFRSRLKGRQRLRPPKINELREQLDAFDDQREQKLAELMAARNASLAAPSASAEAKRAEYTNKLQKRREEYEIPIAQLKSLNILDTVPDYPERMIHYLKHQVLLTRATIDVVRDDFQQQLDDIGPHLNDESPTIDLHQRVDATTVQMVQQLEYMHARFKDLQGLGANGLAFVEDTRLHMPGTRLNDLKAFRISLARYCALKTGNAAARSGARQALNRIVESADLAVQSLEEVQQLQETAPLNERVEVLDSLVDQFATINQDLLDLPDEYPREVLIEHLEDVRQLIDEFAQRATRQLVSALRERKSLEPKPQASGSSQAPRRKIIKTRYKGMVVGEPRPHESGLVDVTEPLTHKVIATFHEKTPGVWLRREPPRQEASRKPPPGLSASMKSGRELLADVDGFIERTKVQARKKQRLPVEIEEKVQRQAKKLEEASATIEHAANATNQTDNTTSEALRQQLGVAVKKLYDEGRRIKLDMLKTRPPTAAHVQLLHQAKEVTIAISGSRRRLKGPRKDYLQEYEIRDKKTKRVLWYAHFHYQAPKSGDELYSAAHLKTPEQRRLGGAFVERGVTSEQAGIAVYRSEIGPHLAQLLFLGKPTEPEASTSTPGASASVPS</sequence>
<feature type="compositionally biased region" description="Basic and acidic residues" evidence="2">
    <location>
        <begin position="1294"/>
        <end position="1307"/>
    </location>
</feature>
<dbReference type="InterPro" id="IPR046673">
    <property type="entry name" value="ToxA_N"/>
</dbReference>
<accession>A0A5E6S5A6</accession>
<feature type="coiled-coil region" evidence="1">
    <location>
        <begin position="946"/>
        <end position="999"/>
    </location>
</feature>
<keyword evidence="1" id="KW-0175">Coiled coil</keyword>
<proteinExistence type="predicted"/>
<feature type="region of interest" description="Disordered" evidence="2">
    <location>
        <begin position="1230"/>
        <end position="1250"/>
    </location>
</feature>
<gene>
    <name evidence="4" type="ORF">PS683_01944</name>
</gene>
<evidence type="ECO:0000259" key="3">
    <source>
        <dbReference type="Pfam" id="PF20178"/>
    </source>
</evidence>
<protein>
    <recommendedName>
        <fullName evidence="3">Dermonecrotic toxin N-terminal domain-containing protein</fullName>
    </recommendedName>
</protein>
<evidence type="ECO:0000256" key="1">
    <source>
        <dbReference type="SAM" id="Coils"/>
    </source>
</evidence>
<feature type="region of interest" description="Disordered" evidence="2">
    <location>
        <begin position="781"/>
        <end position="809"/>
    </location>
</feature>
<evidence type="ECO:0000313" key="4">
    <source>
        <dbReference type="EMBL" id="VVM13649.1"/>
    </source>
</evidence>
<dbReference type="EMBL" id="LR700642">
    <property type="protein sequence ID" value="VVM13649.1"/>
    <property type="molecule type" value="Genomic_DNA"/>
</dbReference>
<feature type="region of interest" description="Disordered" evidence="2">
    <location>
        <begin position="1524"/>
        <end position="1543"/>
    </location>
</feature>
<name>A0A5E6S5A6_PSEFL</name>
<dbReference type="Pfam" id="PF20178">
    <property type="entry name" value="ToxA_N"/>
    <property type="match status" value="1"/>
</dbReference>
<feature type="region of interest" description="Disordered" evidence="2">
    <location>
        <begin position="1294"/>
        <end position="1317"/>
    </location>
</feature>
<feature type="domain" description="Dermonecrotic toxin N-terminal" evidence="3">
    <location>
        <begin position="377"/>
        <end position="625"/>
    </location>
</feature>
<feature type="compositionally biased region" description="Polar residues" evidence="2">
    <location>
        <begin position="1529"/>
        <end position="1543"/>
    </location>
</feature>
<evidence type="ECO:0000256" key="2">
    <source>
        <dbReference type="SAM" id="MobiDB-lite"/>
    </source>
</evidence>